<dbReference type="GO" id="GO:0006511">
    <property type="term" value="P:ubiquitin-dependent protein catabolic process"/>
    <property type="evidence" value="ECO:0007669"/>
    <property type="project" value="TreeGrafter"/>
</dbReference>
<dbReference type="PANTHER" id="PTHR16461:SF5">
    <property type="entry name" value="TOLL-INTERACTING PROTEIN"/>
    <property type="match status" value="1"/>
</dbReference>
<dbReference type="EMBL" id="GIBP01006495">
    <property type="protein sequence ID" value="NDV35464.1"/>
    <property type="molecule type" value="Transcribed_RNA"/>
</dbReference>
<dbReference type="Gene3D" id="1.10.8.10">
    <property type="entry name" value="DNA helicase RuvA subunit, C-terminal domain"/>
    <property type="match status" value="1"/>
</dbReference>
<feature type="region of interest" description="Disordered" evidence="1">
    <location>
        <begin position="114"/>
        <end position="164"/>
    </location>
</feature>
<name>A0A6B2LEN5_9EUKA</name>
<accession>A0A6B2LEN5</accession>
<dbReference type="SUPFAM" id="SSF46934">
    <property type="entry name" value="UBA-like"/>
    <property type="match status" value="1"/>
</dbReference>
<dbReference type="GO" id="GO:0005737">
    <property type="term" value="C:cytoplasm"/>
    <property type="evidence" value="ECO:0007669"/>
    <property type="project" value="TreeGrafter"/>
</dbReference>
<evidence type="ECO:0000313" key="3">
    <source>
        <dbReference type="EMBL" id="NDV35464.1"/>
    </source>
</evidence>
<dbReference type="Pfam" id="PF02845">
    <property type="entry name" value="CUE"/>
    <property type="match status" value="1"/>
</dbReference>
<dbReference type="GO" id="GO:0043130">
    <property type="term" value="F:ubiquitin binding"/>
    <property type="evidence" value="ECO:0007669"/>
    <property type="project" value="InterPro"/>
</dbReference>
<dbReference type="AlphaFoldDB" id="A0A6B2LEN5"/>
<feature type="region of interest" description="Disordered" evidence="1">
    <location>
        <begin position="179"/>
        <end position="249"/>
    </location>
</feature>
<feature type="compositionally biased region" description="Pro residues" evidence="1">
    <location>
        <begin position="185"/>
        <end position="210"/>
    </location>
</feature>
<dbReference type="InterPro" id="IPR003892">
    <property type="entry name" value="CUE"/>
</dbReference>
<feature type="compositionally biased region" description="Basic and acidic residues" evidence="1">
    <location>
        <begin position="114"/>
        <end position="138"/>
    </location>
</feature>
<sequence>MFPEIERLVLEEVLRANGNKMQRTIDSLLQISNPTAPPPVPKPTDEAEPPTDPTTSQKESKVEAELQDELYAKALQAQLSRAGDPNDEQIAKELSILQKDEMIARQLQEQEITKSEIQRWRRRNERRDDIWPPPHDTDSDSDTEEGGAGEPIGAQIEQKLSEMGKEIKSGWSLFTSKITEAFTPTPSPEKPMPLAASPPPPGKPEAPPEYKPLLQQEEEEENELLSSSSSEDERLVDLRKNVELTINTQ</sequence>
<reference evidence="3" key="1">
    <citation type="journal article" date="2020" name="J. Eukaryot. Microbiol.">
        <title>De novo Sequencing, Assembly and Annotation of the Transcriptome for the Free-Living Testate Amoeba Arcella intermedia.</title>
        <authorList>
            <person name="Ribeiro G.M."/>
            <person name="Porfirio-Sousa A.L."/>
            <person name="Maurer-Alcala X.X."/>
            <person name="Katz L.A."/>
            <person name="Lahr D.J.G."/>
        </authorList>
    </citation>
    <scope>NUCLEOTIDE SEQUENCE</scope>
</reference>
<organism evidence="3">
    <name type="scientific">Arcella intermedia</name>
    <dbReference type="NCBI Taxonomy" id="1963864"/>
    <lineage>
        <taxon>Eukaryota</taxon>
        <taxon>Amoebozoa</taxon>
        <taxon>Tubulinea</taxon>
        <taxon>Elardia</taxon>
        <taxon>Arcellinida</taxon>
        <taxon>Sphaerothecina</taxon>
        <taxon>Arcellidae</taxon>
        <taxon>Arcella</taxon>
    </lineage>
</organism>
<dbReference type="PANTHER" id="PTHR16461">
    <property type="entry name" value="TOLL-INTERACTING PROTEIN"/>
    <property type="match status" value="1"/>
</dbReference>
<evidence type="ECO:0000259" key="2">
    <source>
        <dbReference type="PROSITE" id="PS51140"/>
    </source>
</evidence>
<feature type="compositionally biased region" description="Basic and acidic residues" evidence="1">
    <location>
        <begin position="231"/>
        <end position="242"/>
    </location>
</feature>
<dbReference type="PROSITE" id="PS51140">
    <property type="entry name" value="CUE"/>
    <property type="match status" value="1"/>
</dbReference>
<evidence type="ECO:0000256" key="1">
    <source>
        <dbReference type="SAM" id="MobiDB-lite"/>
    </source>
</evidence>
<dbReference type="InterPro" id="IPR009060">
    <property type="entry name" value="UBA-like_sf"/>
</dbReference>
<feature type="domain" description="CUE" evidence="2">
    <location>
        <begin position="1"/>
        <end position="33"/>
    </location>
</feature>
<proteinExistence type="predicted"/>
<protein>
    <recommendedName>
        <fullName evidence="2">CUE domain-containing protein</fullName>
    </recommendedName>
</protein>
<dbReference type="GO" id="GO:0031624">
    <property type="term" value="F:ubiquitin conjugating enzyme binding"/>
    <property type="evidence" value="ECO:0007669"/>
    <property type="project" value="TreeGrafter"/>
</dbReference>
<feature type="region of interest" description="Disordered" evidence="1">
    <location>
        <begin position="29"/>
        <end position="63"/>
    </location>
</feature>